<name>A0A1W6MT46_9HYPH</name>
<keyword evidence="11" id="KW-1185">Reference proteome</keyword>
<dbReference type="GO" id="GO:0005829">
    <property type="term" value="C:cytosol"/>
    <property type="evidence" value="ECO:0007669"/>
    <property type="project" value="TreeGrafter"/>
</dbReference>
<evidence type="ECO:0000256" key="2">
    <source>
        <dbReference type="ARBA" id="ARBA00023012"/>
    </source>
</evidence>
<dbReference type="CDD" id="cd00383">
    <property type="entry name" value="trans_reg_C"/>
    <property type="match status" value="1"/>
</dbReference>
<evidence type="ECO:0000259" key="8">
    <source>
        <dbReference type="PROSITE" id="PS50110"/>
    </source>
</evidence>
<keyword evidence="2" id="KW-0902">Two-component regulatory system</keyword>
<gene>
    <name evidence="10" type="ORF">B1812_06415</name>
</gene>
<proteinExistence type="predicted"/>
<dbReference type="RefSeq" id="WP_085770846.1">
    <property type="nucleotide sequence ID" value="NZ_CP019948.1"/>
</dbReference>
<dbReference type="Pfam" id="PF00486">
    <property type="entry name" value="Trans_reg_C"/>
    <property type="match status" value="1"/>
</dbReference>
<evidence type="ECO:0000256" key="1">
    <source>
        <dbReference type="ARBA" id="ARBA00022553"/>
    </source>
</evidence>
<dbReference type="AlphaFoldDB" id="A0A1W6MT46"/>
<evidence type="ECO:0000256" key="5">
    <source>
        <dbReference type="ARBA" id="ARBA00023163"/>
    </source>
</evidence>
<accession>A0A1W6MT46</accession>
<dbReference type="KEGG" id="mbry:B1812_06415"/>
<evidence type="ECO:0000256" key="4">
    <source>
        <dbReference type="ARBA" id="ARBA00023125"/>
    </source>
</evidence>
<dbReference type="SMART" id="SM00448">
    <property type="entry name" value="REC"/>
    <property type="match status" value="1"/>
</dbReference>
<feature type="DNA-binding region" description="OmpR/PhoB-type" evidence="7">
    <location>
        <begin position="124"/>
        <end position="222"/>
    </location>
</feature>
<feature type="domain" description="OmpR/PhoB-type" evidence="9">
    <location>
        <begin position="124"/>
        <end position="222"/>
    </location>
</feature>
<keyword evidence="1 6" id="KW-0597">Phosphoprotein</keyword>
<organism evidence="10 11">
    <name type="scientific">Methylocystis bryophila</name>
    <dbReference type="NCBI Taxonomy" id="655015"/>
    <lineage>
        <taxon>Bacteria</taxon>
        <taxon>Pseudomonadati</taxon>
        <taxon>Pseudomonadota</taxon>
        <taxon>Alphaproteobacteria</taxon>
        <taxon>Hyphomicrobiales</taxon>
        <taxon>Methylocystaceae</taxon>
        <taxon>Methylocystis</taxon>
    </lineage>
</organism>
<dbReference type="InterPro" id="IPR001789">
    <property type="entry name" value="Sig_transdc_resp-reg_receiver"/>
</dbReference>
<feature type="modified residue" description="4-aspartylphosphate" evidence="6">
    <location>
        <position position="51"/>
    </location>
</feature>
<sequence length="225" mass="24889">MRILVVEDERELAGEIVGEIRRNGFVADCTETIAGASEALQLYPYPLALLDRRLPDGDAMQAIPAMRRAQPGIRVIMLSALDAVEERVRGLDAGADDYLTKPCPLVELMARIRASLRRPGGELLPPVQVGALTFDLAKRNASVQGGRIPFHARELALLDALARRAGQFVRRQALMEEIYSYDDDVQPHTLTMVISRVRQRLIDLDCGAEIVSERGVGCMLREKVS</sequence>
<protein>
    <submittedName>
        <fullName evidence="10">Two-component system response regulator</fullName>
    </submittedName>
</protein>
<evidence type="ECO:0000256" key="3">
    <source>
        <dbReference type="ARBA" id="ARBA00023015"/>
    </source>
</evidence>
<dbReference type="Pfam" id="PF00072">
    <property type="entry name" value="Response_reg"/>
    <property type="match status" value="1"/>
</dbReference>
<keyword evidence="5" id="KW-0804">Transcription</keyword>
<dbReference type="GO" id="GO:0006355">
    <property type="term" value="P:regulation of DNA-templated transcription"/>
    <property type="evidence" value="ECO:0007669"/>
    <property type="project" value="InterPro"/>
</dbReference>
<dbReference type="GO" id="GO:0000156">
    <property type="term" value="F:phosphorelay response regulator activity"/>
    <property type="evidence" value="ECO:0007669"/>
    <property type="project" value="TreeGrafter"/>
</dbReference>
<dbReference type="SMART" id="SM00862">
    <property type="entry name" value="Trans_reg_C"/>
    <property type="match status" value="1"/>
</dbReference>
<evidence type="ECO:0000256" key="7">
    <source>
        <dbReference type="PROSITE-ProRule" id="PRU01091"/>
    </source>
</evidence>
<dbReference type="STRING" id="655015.B1812_06415"/>
<evidence type="ECO:0000313" key="10">
    <source>
        <dbReference type="EMBL" id="ARN80768.1"/>
    </source>
</evidence>
<feature type="domain" description="Response regulatory" evidence="8">
    <location>
        <begin position="2"/>
        <end position="116"/>
    </location>
</feature>
<dbReference type="Gene3D" id="6.10.250.690">
    <property type="match status" value="1"/>
</dbReference>
<reference evidence="10 11" key="1">
    <citation type="submission" date="2017-02" db="EMBL/GenBank/DDBJ databases">
        <authorList>
            <person name="Peterson S.W."/>
        </authorList>
    </citation>
    <scope>NUCLEOTIDE SEQUENCE [LARGE SCALE GENOMIC DNA]</scope>
    <source>
        <strain evidence="10 11">S285</strain>
    </source>
</reference>
<dbReference type="OrthoDB" id="9802426at2"/>
<dbReference type="PANTHER" id="PTHR48111">
    <property type="entry name" value="REGULATOR OF RPOS"/>
    <property type="match status" value="1"/>
</dbReference>
<keyword evidence="4 7" id="KW-0238">DNA-binding</keyword>
<dbReference type="InterPro" id="IPR039420">
    <property type="entry name" value="WalR-like"/>
</dbReference>
<dbReference type="InterPro" id="IPR036388">
    <property type="entry name" value="WH-like_DNA-bd_sf"/>
</dbReference>
<dbReference type="InterPro" id="IPR001867">
    <property type="entry name" value="OmpR/PhoB-type_DNA-bd"/>
</dbReference>
<dbReference type="Gene3D" id="1.10.10.10">
    <property type="entry name" value="Winged helix-like DNA-binding domain superfamily/Winged helix DNA-binding domain"/>
    <property type="match status" value="1"/>
</dbReference>
<dbReference type="Gene3D" id="3.40.50.2300">
    <property type="match status" value="1"/>
</dbReference>
<dbReference type="InterPro" id="IPR011006">
    <property type="entry name" value="CheY-like_superfamily"/>
</dbReference>
<dbReference type="EMBL" id="CP019948">
    <property type="protein sequence ID" value="ARN80768.1"/>
    <property type="molecule type" value="Genomic_DNA"/>
</dbReference>
<dbReference type="PROSITE" id="PS50110">
    <property type="entry name" value="RESPONSE_REGULATORY"/>
    <property type="match status" value="1"/>
</dbReference>
<keyword evidence="3" id="KW-0805">Transcription regulation</keyword>
<dbReference type="GO" id="GO:0032993">
    <property type="term" value="C:protein-DNA complex"/>
    <property type="evidence" value="ECO:0007669"/>
    <property type="project" value="TreeGrafter"/>
</dbReference>
<evidence type="ECO:0000259" key="9">
    <source>
        <dbReference type="PROSITE" id="PS51755"/>
    </source>
</evidence>
<dbReference type="PROSITE" id="PS51755">
    <property type="entry name" value="OMPR_PHOB"/>
    <property type="match status" value="1"/>
</dbReference>
<dbReference type="SUPFAM" id="SSF52172">
    <property type="entry name" value="CheY-like"/>
    <property type="match status" value="1"/>
</dbReference>
<evidence type="ECO:0000313" key="11">
    <source>
        <dbReference type="Proteomes" id="UP000193978"/>
    </source>
</evidence>
<dbReference type="PANTHER" id="PTHR48111:SF1">
    <property type="entry name" value="TWO-COMPONENT RESPONSE REGULATOR ORR33"/>
    <property type="match status" value="1"/>
</dbReference>
<evidence type="ECO:0000256" key="6">
    <source>
        <dbReference type="PROSITE-ProRule" id="PRU00169"/>
    </source>
</evidence>
<dbReference type="Proteomes" id="UP000193978">
    <property type="component" value="Chromosome"/>
</dbReference>
<dbReference type="GO" id="GO:0000976">
    <property type="term" value="F:transcription cis-regulatory region binding"/>
    <property type="evidence" value="ECO:0007669"/>
    <property type="project" value="TreeGrafter"/>
</dbReference>